<dbReference type="Proteomes" id="UP000294737">
    <property type="component" value="Unassembled WGS sequence"/>
</dbReference>
<comment type="similarity">
    <text evidence="2">Belongs to the chromate ion transporter (CHR) (TC 2.A.51) family.</text>
</comment>
<evidence type="ECO:0000256" key="4">
    <source>
        <dbReference type="ARBA" id="ARBA00022692"/>
    </source>
</evidence>
<reference evidence="8 9" key="1">
    <citation type="submission" date="2019-03" db="EMBL/GenBank/DDBJ databases">
        <title>Genomic Encyclopedia of Type Strains, Phase IV (KMG-IV): sequencing the most valuable type-strain genomes for metagenomic binning, comparative biology and taxonomic classification.</title>
        <authorList>
            <person name="Goeker M."/>
        </authorList>
    </citation>
    <scope>NUCLEOTIDE SEQUENCE [LARGE SCALE GENOMIC DNA]</scope>
    <source>
        <strain evidence="8 9">DSM 18555</strain>
    </source>
</reference>
<comment type="subcellular location">
    <subcellularLocation>
        <location evidence="1">Cell membrane</location>
        <topology evidence="1">Multi-pass membrane protein</topology>
    </subcellularLocation>
</comment>
<keyword evidence="9" id="KW-1185">Reference proteome</keyword>
<dbReference type="PANTHER" id="PTHR43663">
    <property type="entry name" value="CHROMATE TRANSPORT PROTEIN-RELATED"/>
    <property type="match status" value="1"/>
</dbReference>
<name>A0A4R6GFE5_9BURK</name>
<dbReference type="GO" id="GO:0005886">
    <property type="term" value="C:plasma membrane"/>
    <property type="evidence" value="ECO:0007669"/>
    <property type="project" value="UniProtKB-SubCell"/>
</dbReference>
<comment type="caution">
    <text evidence="8">The sequence shown here is derived from an EMBL/GenBank/DDBJ whole genome shotgun (WGS) entry which is preliminary data.</text>
</comment>
<dbReference type="PANTHER" id="PTHR43663:SF1">
    <property type="entry name" value="CHROMATE TRANSPORTER"/>
    <property type="match status" value="1"/>
</dbReference>
<feature type="transmembrane region" description="Helical" evidence="7">
    <location>
        <begin position="90"/>
        <end position="110"/>
    </location>
</feature>
<keyword evidence="4 7" id="KW-0812">Transmembrane</keyword>
<dbReference type="GO" id="GO:0015109">
    <property type="term" value="F:chromate transmembrane transporter activity"/>
    <property type="evidence" value="ECO:0007669"/>
    <property type="project" value="InterPro"/>
</dbReference>
<dbReference type="RefSeq" id="WP_112990271.1">
    <property type="nucleotide sequence ID" value="NZ_PTLZ01000001.1"/>
</dbReference>
<proteinExistence type="inferred from homology"/>
<feature type="transmembrane region" description="Helical" evidence="7">
    <location>
        <begin position="14"/>
        <end position="34"/>
    </location>
</feature>
<dbReference type="EMBL" id="SNWF01000004">
    <property type="protein sequence ID" value="TDN93542.1"/>
    <property type="molecule type" value="Genomic_DNA"/>
</dbReference>
<keyword evidence="3" id="KW-1003">Cell membrane</keyword>
<dbReference type="OrthoDB" id="556585at2"/>
<evidence type="ECO:0000313" key="9">
    <source>
        <dbReference type="Proteomes" id="UP000294737"/>
    </source>
</evidence>
<evidence type="ECO:0000256" key="3">
    <source>
        <dbReference type="ARBA" id="ARBA00022475"/>
    </source>
</evidence>
<evidence type="ECO:0000256" key="7">
    <source>
        <dbReference type="SAM" id="Phobius"/>
    </source>
</evidence>
<dbReference type="Pfam" id="PF02417">
    <property type="entry name" value="Chromate_transp"/>
    <property type="match status" value="1"/>
</dbReference>
<evidence type="ECO:0000256" key="2">
    <source>
        <dbReference type="ARBA" id="ARBA00005262"/>
    </source>
</evidence>
<evidence type="ECO:0000256" key="6">
    <source>
        <dbReference type="ARBA" id="ARBA00023136"/>
    </source>
</evidence>
<organism evidence="8 9">
    <name type="scientific">Herminiimonas fonticola</name>
    <dbReference type="NCBI Taxonomy" id="303380"/>
    <lineage>
        <taxon>Bacteria</taxon>
        <taxon>Pseudomonadati</taxon>
        <taxon>Pseudomonadota</taxon>
        <taxon>Betaproteobacteria</taxon>
        <taxon>Burkholderiales</taxon>
        <taxon>Oxalobacteraceae</taxon>
        <taxon>Herminiimonas</taxon>
    </lineage>
</organism>
<dbReference type="AlphaFoldDB" id="A0A4R6GFE5"/>
<gene>
    <name evidence="8" type="ORF">EV677_0071</name>
</gene>
<dbReference type="InterPro" id="IPR052518">
    <property type="entry name" value="CHR_Transporter"/>
</dbReference>
<evidence type="ECO:0000313" key="8">
    <source>
        <dbReference type="EMBL" id="TDN93542.1"/>
    </source>
</evidence>
<feature type="transmembrane region" description="Helical" evidence="7">
    <location>
        <begin position="160"/>
        <end position="193"/>
    </location>
</feature>
<sequence length="194" mass="21310">MNETLHLSLHTTDWLNLFLHYLSLSLLSLGGALVTAPEMHRYLVAEQNWLTEPQFSASISIAQAAPGPNILFVALMGWNIGLNAGSMTAGLLGMLITMTGIMIPSSLFTYTATRWVHHNRELRSVRAFKQGMGPIVVGLMLATGWILASTHSTLSKDWPLWLLTTAIIPVVLKTKIHILWLLLIGAALGWFGLV</sequence>
<feature type="transmembrane region" description="Helical" evidence="7">
    <location>
        <begin position="55"/>
        <end position="78"/>
    </location>
</feature>
<evidence type="ECO:0000256" key="1">
    <source>
        <dbReference type="ARBA" id="ARBA00004651"/>
    </source>
</evidence>
<dbReference type="InterPro" id="IPR003370">
    <property type="entry name" value="Chromate_transpt"/>
</dbReference>
<keyword evidence="5 7" id="KW-1133">Transmembrane helix</keyword>
<protein>
    <submittedName>
        <fullName evidence="8">Chromate transporter</fullName>
    </submittedName>
</protein>
<feature type="transmembrane region" description="Helical" evidence="7">
    <location>
        <begin position="131"/>
        <end position="148"/>
    </location>
</feature>
<accession>A0A4R6GFE5</accession>
<keyword evidence="6 7" id="KW-0472">Membrane</keyword>
<evidence type="ECO:0000256" key="5">
    <source>
        <dbReference type="ARBA" id="ARBA00022989"/>
    </source>
</evidence>